<dbReference type="InterPro" id="IPR001128">
    <property type="entry name" value="Cyt_P450"/>
</dbReference>
<evidence type="ECO:0000256" key="1">
    <source>
        <dbReference type="ARBA" id="ARBA00001971"/>
    </source>
</evidence>
<sequence length="505" mass="57314">MEDSLHYCFLSLVFLIFAFKFYQSKISHKNLPPSPPSLPIIGHLRLLKPPAPMHRTLHHLSKKYGPIIFLRFGSRPVVVVSSTSAVEECFTKNDIVLANRPNFFLIGKHISYNNSTIGQSPYGDHWRNLRRIGTIEIFSTHRLNAFLSIRKEEIKRLAVKLSHESIQDYAKVELKSKFKELTFNVIMRMIAGKRYYGEDVTDKEEGKRFRKIIGEIMSTGGVSNPGDFLPVLNWIDGGKFEKKVIRLGKEVDKFLQDLIDEHRSKKKNLESMNTMIDHLLTSQESEPEYYTDEIIKGLLLNMIFAGTDTSAVTLEWAMSNLLNHPSILNKARDEIETQIGEDCLLDESDFSKLPYLKNIISESLRLYPAAPLLAPHMSSDDCTIGGYNVPRGTMLLVNAWAIHRDPTLWDDPLSFKPERFDNGEGESFKLMPFGLGRRSCPGAGLANRVVGLALGTLIQCFEWKRVTEEEVDMVEGRGLTMPIAEPLEAMCKARPIMKQTLSQPV</sequence>
<dbReference type="FunFam" id="1.10.630.10:FF:000023">
    <property type="entry name" value="Cytochrome P450 family protein"/>
    <property type="match status" value="1"/>
</dbReference>
<evidence type="ECO:0000256" key="8">
    <source>
        <dbReference type="ARBA" id="ARBA00023002"/>
    </source>
</evidence>
<keyword evidence="15" id="KW-1185">Reference proteome</keyword>
<dbReference type="OrthoDB" id="1055148at2759"/>
<keyword evidence="10 13" id="KW-0503">Monooxygenase</keyword>
<dbReference type="GO" id="GO:0020037">
    <property type="term" value="F:heme binding"/>
    <property type="evidence" value="ECO:0007669"/>
    <property type="project" value="InterPro"/>
</dbReference>
<keyword evidence="11" id="KW-0472">Membrane</keyword>
<evidence type="ECO:0000256" key="4">
    <source>
        <dbReference type="ARBA" id="ARBA00022617"/>
    </source>
</evidence>
<name>A0A067KAG7_JATCU</name>
<dbReference type="InterPro" id="IPR036396">
    <property type="entry name" value="Cyt_P450_sf"/>
</dbReference>
<dbReference type="GO" id="GO:0005506">
    <property type="term" value="F:iron ion binding"/>
    <property type="evidence" value="ECO:0007669"/>
    <property type="project" value="InterPro"/>
</dbReference>
<dbReference type="AlphaFoldDB" id="A0A067KAG7"/>
<comment type="subcellular location">
    <subcellularLocation>
        <location evidence="2">Membrane</location>
    </subcellularLocation>
</comment>
<evidence type="ECO:0000256" key="5">
    <source>
        <dbReference type="ARBA" id="ARBA00022692"/>
    </source>
</evidence>
<proteinExistence type="inferred from homology"/>
<dbReference type="Pfam" id="PF00067">
    <property type="entry name" value="p450"/>
    <property type="match status" value="1"/>
</dbReference>
<evidence type="ECO:0000256" key="13">
    <source>
        <dbReference type="RuleBase" id="RU000461"/>
    </source>
</evidence>
<evidence type="ECO:0000256" key="6">
    <source>
        <dbReference type="ARBA" id="ARBA00022723"/>
    </source>
</evidence>
<dbReference type="InterPro" id="IPR002401">
    <property type="entry name" value="Cyt_P450_E_grp-I"/>
</dbReference>
<dbReference type="KEGG" id="jcu:105639785"/>
<evidence type="ECO:0000313" key="15">
    <source>
        <dbReference type="Proteomes" id="UP000027138"/>
    </source>
</evidence>
<evidence type="ECO:0000256" key="12">
    <source>
        <dbReference type="PIRSR" id="PIRSR602401-1"/>
    </source>
</evidence>
<comment type="similarity">
    <text evidence="3 13">Belongs to the cytochrome P450 family.</text>
</comment>
<evidence type="ECO:0000256" key="9">
    <source>
        <dbReference type="ARBA" id="ARBA00023004"/>
    </source>
</evidence>
<dbReference type="PROSITE" id="PS00086">
    <property type="entry name" value="CYTOCHROME_P450"/>
    <property type="match status" value="1"/>
</dbReference>
<evidence type="ECO:0000256" key="10">
    <source>
        <dbReference type="ARBA" id="ARBA00023033"/>
    </source>
</evidence>
<keyword evidence="5" id="KW-0812">Transmembrane</keyword>
<dbReference type="PRINTS" id="PR00385">
    <property type="entry name" value="P450"/>
</dbReference>
<keyword evidence="7" id="KW-1133">Transmembrane helix</keyword>
<dbReference type="InterPro" id="IPR017972">
    <property type="entry name" value="Cyt_P450_CS"/>
</dbReference>
<reference evidence="14 15" key="1">
    <citation type="journal article" date="2014" name="PLoS ONE">
        <title>Global Analysis of Gene Expression Profiles in Physic Nut (Jatropha curcas L.) Seedlings Exposed to Salt Stress.</title>
        <authorList>
            <person name="Zhang L."/>
            <person name="Zhang C."/>
            <person name="Wu P."/>
            <person name="Chen Y."/>
            <person name="Li M."/>
            <person name="Jiang H."/>
            <person name="Wu G."/>
        </authorList>
    </citation>
    <scope>NUCLEOTIDE SEQUENCE [LARGE SCALE GENOMIC DNA]</scope>
    <source>
        <strain evidence="15">cv. GZQX0401</strain>
        <tissue evidence="14">Young leaves</tissue>
    </source>
</reference>
<evidence type="ECO:0000313" key="14">
    <source>
        <dbReference type="EMBL" id="KDP32013.1"/>
    </source>
</evidence>
<dbReference type="CDD" id="cd20653">
    <property type="entry name" value="CYP81"/>
    <property type="match status" value="1"/>
</dbReference>
<evidence type="ECO:0008006" key="16">
    <source>
        <dbReference type="Google" id="ProtNLM"/>
    </source>
</evidence>
<dbReference type="InterPro" id="IPR050651">
    <property type="entry name" value="Plant_Cytochrome_P450_Monoox"/>
</dbReference>
<dbReference type="PRINTS" id="PR00463">
    <property type="entry name" value="EP450I"/>
</dbReference>
<dbReference type="Proteomes" id="UP000027138">
    <property type="component" value="Unassembled WGS sequence"/>
</dbReference>
<gene>
    <name evidence="14" type="ORF">JCGZ_12474</name>
</gene>
<comment type="cofactor">
    <cofactor evidence="1 12">
        <name>heme</name>
        <dbReference type="ChEBI" id="CHEBI:30413"/>
    </cofactor>
</comment>
<keyword evidence="9 12" id="KW-0408">Iron</keyword>
<evidence type="ECO:0000256" key="7">
    <source>
        <dbReference type="ARBA" id="ARBA00022989"/>
    </source>
</evidence>
<dbReference type="GO" id="GO:0016705">
    <property type="term" value="F:oxidoreductase activity, acting on paired donors, with incorporation or reduction of molecular oxygen"/>
    <property type="evidence" value="ECO:0007669"/>
    <property type="project" value="InterPro"/>
</dbReference>
<dbReference type="PANTHER" id="PTHR47947:SF26">
    <property type="entry name" value="CYTOCHROME P450"/>
    <property type="match status" value="1"/>
</dbReference>
<dbReference type="Gene3D" id="1.10.630.10">
    <property type="entry name" value="Cytochrome P450"/>
    <property type="match status" value="1"/>
</dbReference>
<protein>
    <recommendedName>
        <fullName evidence="16">Cytochrome P450</fullName>
    </recommendedName>
</protein>
<dbReference type="SUPFAM" id="SSF48264">
    <property type="entry name" value="Cytochrome P450"/>
    <property type="match status" value="1"/>
</dbReference>
<dbReference type="EMBL" id="KK914593">
    <property type="protein sequence ID" value="KDP32013.1"/>
    <property type="molecule type" value="Genomic_DNA"/>
</dbReference>
<dbReference type="GO" id="GO:0004497">
    <property type="term" value="F:monooxygenase activity"/>
    <property type="evidence" value="ECO:0007669"/>
    <property type="project" value="UniProtKB-KW"/>
</dbReference>
<evidence type="ECO:0000256" key="3">
    <source>
        <dbReference type="ARBA" id="ARBA00010617"/>
    </source>
</evidence>
<organism evidence="14 15">
    <name type="scientific">Jatropha curcas</name>
    <name type="common">Barbados nut</name>
    <dbReference type="NCBI Taxonomy" id="180498"/>
    <lineage>
        <taxon>Eukaryota</taxon>
        <taxon>Viridiplantae</taxon>
        <taxon>Streptophyta</taxon>
        <taxon>Embryophyta</taxon>
        <taxon>Tracheophyta</taxon>
        <taxon>Spermatophyta</taxon>
        <taxon>Magnoliopsida</taxon>
        <taxon>eudicotyledons</taxon>
        <taxon>Gunneridae</taxon>
        <taxon>Pentapetalae</taxon>
        <taxon>rosids</taxon>
        <taxon>fabids</taxon>
        <taxon>Malpighiales</taxon>
        <taxon>Euphorbiaceae</taxon>
        <taxon>Crotonoideae</taxon>
        <taxon>Jatropheae</taxon>
        <taxon>Jatropha</taxon>
    </lineage>
</organism>
<feature type="binding site" description="axial binding residue" evidence="12">
    <location>
        <position position="440"/>
    </location>
    <ligand>
        <name>heme</name>
        <dbReference type="ChEBI" id="CHEBI:30413"/>
    </ligand>
    <ligandPart>
        <name>Fe</name>
        <dbReference type="ChEBI" id="CHEBI:18248"/>
    </ligandPart>
</feature>
<dbReference type="PANTHER" id="PTHR47947">
    <property type="entry name" value="CYTOCHROME P450 82C3-RELATED"/>
    <property type="match status" value="1"/>
</dbReference>
<dbReference type="GO" id="GO:0016020">
    <property type="term" value="C:membrane"/>
    <property type="evidence" value="ECO:0007669"/>
    <property type="project" value="UniProtKB-SubCell"/>
</dbReference>
<keyword evidence="6 12" id="KW-0479">Metal-binding</keyword>
<accession>A0A067KAG7</accession>
<keyword evidence="8 13" id="KW-0560">Oxidoreductase</keyword>
<evidence type="ECO:0000256" key="2">
    <source>
        <dbReference type="ARBA" id="ARBA00004370"/>
    </source>
</evidence>
<evidence type="ECO:0000256" key="11">
    <source>
        <dbReference type="ARBA" id="ARBA00023136"/>
    </source>
</evidence>
<keyword evidence="4 12" id="KW-0349">Heme</keyword>